<reference evidence="2" key="2">
    <citation type="submission" date="2023-05" db="EMBL/GenBank/DDBJ databases">
        <authorList>
            <consortium name="Lawrence Berkeley National Laboratory"/>
            <person name="Steindorff A."/>
            <person name="Hensen N."/>
            <person name="Bonometti L."/>
            <person name="Westerberg I."/>
            <person name="Brannstrom I.O."/>
            <person name="Guillou S."/>
            <person name="Cros-Aarteil S."/>
            <person name="Calhoun S."/>
            <person name="Haridas S."/>
            <person name="Kuo A."/>
            <person name="Mondo S."/>
            <person name="Pangilinan J."/>
            <person name="Riley R."/>
            <person name="Labutti K."/>
            <person name="Andreopoulos B."/>
            <person name="Lipzen A."/>
            <person name="Chen C."/>
            <person name="Yanf M."/>
            <person name="Daum C."/>
            <person name="Ng V."/>
            <person name="Clum A."/>
            <person name="Ohm R."/>
            <person name="Martin F."/>
            <person name="Silar P."/>
            <person name="Natvig D."/>
            <person name="Lalanne C."/>
            <person name="Gautier V."/>
            <person name="Ament-Velasquez S.L."/>
            <person name="Kruys A."/>
            <person name="Hutchinson M.I."/>
            <person name="Powell A.J."/>
            <person name="Barry K."/>
            <person name="Miller A.N."/>
            <person name="Grigoriev I.V."/>
            <person name="Debuchy R."/>
            <person name="Gladieux P."/>
            <person name="Thoren M.H."/>
            <person name="Johannesson H."/>
        </authorList>
    </citation>
    <scope>NUCLEOTIDE SEQUENCE</scope>
    <source>
        <strain evidence="2">CBS 990.96</strain>
    </source>
</reference>
<keyword evidence="1" id="KW-0812">Transmembrane</keyword>
<keyword evidence="1" id="KW-1133">Transmembrane helix</keyword>
<evidence type="ECO:0000313" key="3">
    <source>
        <dbReference type="Proteomes" id="UP001301958"/>
    </source>
</evidence>
<reference evidence="2" key="1">
    <citation type="journal article" date="2023" name="Mol. Phylogenet. Evol.">
        <title>Genome-scale phylogeny and comparative genomics of the fungal order Sordariales.</title>
        <authorList>
            <person name="Hensen N."/>
            <person name="Bonometti L."/>
            <person name="Westerberg I."/>
            <person name="Brannstrom I.O."/>
            <person name="Guillou S."/>
            <person name="Cros-Aarteil S."/>
            <person name="Calhoun S."/>
            <person name="Haridas S."/>
            <person name="Kuo A."/>
            <person name="Mondo S."/>
            <person name="Pangilinan J."/>
            <person name="Riley R."/>
            <person name="LaButti K."/>
            <person name="Andreopoulos B."/>
            <person name="Lipzen A."/>
            <person name="Chen C."/>
            <person name="Yan M."/>
            <person name="Daum C."/>
            <person name="Ng V."/>
            <person name="Clum A."/>
            <person name="Steindorff A."/>
            <person name="Ohm R.A."/>
            <person name="Martin F."/>
            <person name="Silar P."/>
            <person name="Natvig D.O."/>
            <person name="Lalanne C."/>
            <person name="Gautier V."/>
            <person name="Ament-Velasquez S.L."/>
            <person name="Kruys A."/>
            <person name="Hutchinson M.I."/>
            <person name="Powell A.J."/>
            <person name="Barry K."/>
            <person name="Miller A.N."/>
            <person name="Grigoriev I.V."/>
            <person name="Debuchy R."/>
            <person name="Gladieux P."/>
            <person name="Hiltunen Thoren M."/>
            <person name="Johannesson H."/>
        </authorList>
    </citation>
    <scope>NUCLEOTIDE SEQUENCE</scope>
    <source>
        <strain evidence="2">CBS 990.96</strain>
    </source>
</reference>
<keyword evidence="3" id="KW-1185">Reference proteome</keyword>
<name>A0AAN6YQN5_9PEZI</name>
<dbReference type="AlphaFoldDB" id="A0AAN6YQN5"/>
<comment type="caution">
    <text evidence="2">The sequence shown here is derived from an EMBL/GenBank/DDBJ whole genome shotgun (WGS) entry which is preliminary data.</text>
</comment>
<proteinExistence type="predicted"/>
<protein>
    <submittedName>
        <fullName evidence="2">Uncharacterized protein</fullName>
    </submittedName>
</protein>
<accession>A0AAN6YQN5</accession>
<organism evidence="2 3">
    <name type="scientific">Podospora fimiseda</name>
    <dbReference type="NCBI Taxonomy" id="252190"/>
    <lineage>
        <taxon>Eukaryota</taxon>
        <taxon>Fungi</taxon>
        <taxon>Dikarya</taxon>
        <taxon>Ascomycota</taxon>
        <taxon>Pezizomycotina</taxon>
        <taxon>Sordariomycetes</taxon>
        <taxon>Sordariomycetidae</taxon>
        <taxon>Sordariales</taxon>
        <taxon>Podosporaceae</taxon>
        <taxon>Podospora</taxon>
    </lineage>
</organism>
<feature type="transmembrane region" description="Helical" evidence="1">
    <location>
        <begin position="255"/>
        <end position="287"/>
    </location>
</feature>
<dbReference type="Proteomes" id="UP001301958">
    <property type="component" value="Unassembled WGS sequence"/>
</dbReference>
<gene>
    <name evidence="2" type="ORF">QBC38DRAFT_490162</name>
</gene>
<evidence type="ECO:0000256" key="1">
    <source>
        <dbReference type="SAM" id="Phobius"/>
    </source>
</evidence>
<keyword evidence="1" id="KW-0472">Membrane</keyword>
<evidence type="ECO:0000313" key="2">
    <source>
        <dbReference type="EMBL" id="KAK4222331.1"/>
    </source>
</evidence>
<dbReference type="EMBL" id="MU865478">
    <property type="protein sequence ID" value="KAK4222331.1"/>
    <property type="molecule type" value="Genomic_DNA"/>
</dbReference>
<feature type="transmembrane region" description="Helical" evidence="1">
    <location>
        <begin position="224"/>
        <end position="243"/>
    </location>
</feature>
<sequence>MAPTHKQIFWDIGAGTGDIGPEKRAQIAKAALMLQQNPVVIHSSSAGGYNESEAPEIALAVPVDFAQPQDLTTEIDTALANEGLSDAPVTFKSKVSWLALNEAQLEDLNAVTVVNDMSVARASIDDLVRVNHVPPSDIEDTPNTFAAELAKLLSETNDESIVIKAIETEASRIPAKELAEAMLLTEEKYKRMRNAKRLEVEDEIIALKDALLEVSKTTDTNTGVLAMIIGGIVSVGGVMIKAYKAYQAVGSLSAMISAAIASAGGIAAVAAIAAAVAAVILALFVVLKDAVNLIVVINGSKHDIDFTNDAILNGERYKVTLNVPSAQKEPKKPFAYGCGFYTYRKWRIGDVPFGTFGSCAGAAFKASNGTRFCVGADCPNTVLGGENCFRVRQGSDAMAVAKLARDSRWNQETFDADGHRCTMRRSYMVGSVNFGICSFEPL</sequence>